<reference evidence="8 9" key="1">
    <citation type="submission" date="2016-08" db="EMBL/GenBank/DDBJ databases">
        <authorList>
            <person name="Seilhamer J.J."/>
        </authorList>
    </citation>
    <scope>NUCLEOTIDE SEQUENCE [LARGE SCALE GENOMIC DNA]</scope>
    <source>
        <strain evidence="8 9">KT-27</strain>
    </source>
</reference>
<evidence type="ECO:0000256" key="1">
    <source>
        <dbReference type="ARBA" id="ARBA00022679"/>
    </source>
</evidence>
<evidence type="ECO:0000313" key="9">
    <source>
        <dbReference type="Proteomes" id="UP000237194"/>
    </source>
</evidence>
<reference evidence="8 9" key="2">
    <citation type="submission" date="2018-03" db="EMBL/GenBank/DDBJ databases">
        <title>Draft genome of Pseudomonas putida strain KT-27.</title>
        <authorList>
            <person name="Yoshizawa S."/>
            <person name="Khan N.H."/>
            <person name="Nishimura M."/>
            <person name="Chiura H.X."/>
            <person name="Ogura Y."/>
            <person name="Hayashi T."/>
            <person name="Kogure K."/>
        </authorList>
    </citation>
    <scope>NUCLEOTIDE SEQUENCE [LARGE SCALE GENOMIC DNA]</scope>
    <source>
        <strain evidence="8 9">KT-27</strain>
    </source>
</reference>
<dbReference type="Gene3D" id="3.60.40.10">
    <property type="entry name" value="PPM-type phosphatase domain"/>
    <property type="match status" value="1"/>
</dbReference>
<name>A0A2S3WGM1_PSEPU</name>
<dbReference type="SMART" id="SM00331">
    <property type="entry name" value="PP2C_SIG"/>
    <property type="match status" value="1"/>
</dbReference>
<dbReference type="Gene3D" id="1.10.510.10">
    <property type="entry name" value="Transferase(Phosphotransferase) domain 1"/>
    <property type="match status" value="1"/>
</dbReference>
<keyword evidence="4" id="KW-0067">ATP-binding</keyword>
<dbReference type="AlphaFoldDB" id="A0A2S3WGM1"/>
<dbReference type="PROSITE" id="PS50011">
    <property type="entry name" value="PROTEIN_KINASE_DOM"/>
    <property type="match status" value="1"/>
</dbReference>
<keyword evidence="1" id="KW-0808">Transferase</keyword>
<dbReference type="PANTHER" id="PTHR43289">
    <property type="entry name" value="MITOGEN-ACTIVATED PROTEIN KINASE KINASE KINASE 20-RELATED"/>
    <property type="match status" value="1"/>
</dbReference>
<evidence type="ECO:0000259" key="7">
    <source>
        <dbReference type="PROSITE" id="PS51746"/>
    </source>
</evidence>
<proteinExistence type="predicted"/>
<keyword evidence="2" id="KW-0547">Nucleotide-binding</keyword>
<dbReference type="GO" id="GO:0005524">
    <property type="term" value="F:ATP binding"/>
    <property type="evidence" value="ECO:0007669"/>
    <property type="project" value="UniProtKB-KW"/>
</dbReference>
<dbReference type="Pfam" id="PF00069">
    <property type="entry name" value="Pkinase"/>
    <property type="match status" value="1"/>
</dbReference>
<dbReference type="CDD" id="cd14014">
    <property type="entry name" value="STKc_PknB_like"/>
    <property type="match status" value="1"/>
</dbReference>
<comment type="caution">
    <text evidence="8">The sequence shown here is derived from an EMBL/GenBank/DDBJ whole genome shotgun (WGS) entry which is preliminary data.</text>
</comment>
<dbReference type="PROSITE" id="PS51746">
    <property type="entry name" value="PPM_2"/>
    <property type="match status" value="1"/>
</dbReference>
<keyword evidence="5" id="KW-1133">Transmembrane helix</keyword>
<accession>A0A2S3WGM1</accession>
<dbReference type="EMBL" id="MIND01000018">
    <property type="protein sequence ID" value="POF90110.1"/>
    <property type="molecule type" value="Genomic_DNA"/>
</dbReference>
<dbReference type="SUPFAM" id="SSF81606">
    <property type="entry name" value="PP2C-like"/>
    <property type="match status" value="1"/>
</dbReference>
<dbReference type="SUPFAM" id="SSF56112">
    <property type="entry name" value="Protein kinase-like (PK-like)"/>
    <property type="match status" value="1"/>
</dbReference>
<keyword evidence="5" id="KW-0812">Transmembrane</keyword>
<gene>
    <name evidence="8" type="ORF">BGP80_20030</name>
</gene>
<dbReference type="Proteomes" id="UP000237194">
    <property type="component" value="Unassembled WGS sequence"/>
</dbReference>
<feature type="domain" description="Protein kinase" evidence="6">
    <location>
        <begin position="225"/>
        <end position="527"/>
    </location>
</feature>
<dbReference type="GO" id="GO:0004674">
    <property type="term" value="F:protein serine/threonine kinase activity"/>
    <property type="evidence" value="ECO:0007669"/>
    <property type="project" value="TreeGrafter"/>
</dbReference>
<dbReference type="PANTHER" id="PTHR43289:SF34">
    <property type="entry name" value="SERINE_THREONINE-PROTEIN KINASE YBDM-RELATED"/>
    <property type="match status" value="1"/>
</dbReference>
<sequence>MSLQLRFAQASATGPRSENQDALRLVTPAPELAASKGYLVALADGVSQCADGGLAARASLQALALDYYATPATWPVAQALDRLLLAQNRWLRAQGSGQPLLTTLTALVLRGRRFTLAHVGDCRAYRWDQGRLLCLSEDHVWDQPGMQHVLKRALGLDQHLLVDYLDGELVAGETLLLLSDGVWACLGEQAIAAILKDQPDLQNAADILVASAHHAGSQDNASAVLVQVEQLGPSNFSDTLAQLQQWPVPGPLRPGQAIDGWQVDAQLAHSRQSLLYRVHDSQGQAWLLKTLPGVAEADPGAAQRLLQEEWFLRRVAGRHFPEVHAANHRQHVYYLMREYPGQTLSALYNVQGPLPLAQWLEIARQLLQAVGVLHRRNLLHRDIKPENLHLGTDGQLRLLDFGLAYCPGLSEDAPHDLPGTPSFIAPEAFDGQPPQARQDLYATGVTLYYLLTGHYPYGEIEAFQRPRFTHLVSPGRYRPDLPEWLQRNLEQAVAADPRQRFETAEQWLLLLERGDRQELSERPRPLLEREPLKVWQTLAVLSLLFNLILLFSLFKG</sequence>
<organism evidence="8 9">
    <name type="scientific">Pseudomonas putida</name>
    <name type="common">Arthrobacter siderocapsulatus</name>
    <dbReference type="NCBI Taxonomy" id="303"/>
    <lineage>
        <taxon>Bacteria</taxon>
        <taxon>Pseudomonadati</taxon>
        <taxon>Pseudomonadota</taxon>
        <taxon>Gammaproteobacteria</taxon>
        <taxon>Pseudomonadales</taxon>
        <taxon>Pseudomonadaceae</taxon>
        <taxon>Pseudomonas</taxon>
    </lineage>
</organism>
<feature type="transmembrane region" description="Helical" evidence="5">
    <location>
        <begin position="534"/>
        <end position="554"/>
    </location>
</feature>
<evidence type="ECO:0000256" key="3">
    <source>
        <dbReference type="ARBA" id="ARBA00022777"/>
    </source>
</evidence>
<dbReference type="InterPro" id="IPR036457">
    <property type="entry name" value="PPM-type-like_dom_sf"/>
</dbReference>
<evidence type="ECO:0000259" key="6">
    <source>
        <dbReference type="PROSITE" id="PS50011"/>
    </source>
</evidence>
<dbReference type="InterPro" id="IPR001932">
    <property type="entry name" value="PPM-type_phosphatase-like_dom"/>
</dbReference>
<dbReference type="RefSeq" id="WP_103438065.1">
    <property type="nucleotide sequence ID" value="NZ_MIND01000018.1"/>
</dbReference>
<evidence type="ECO:0000256" key="5">
    <source>
        <dbReference type="SAM" id="Phobius"/>
    </source>
</evidence>
<dbReference type="InterPro" id="IPR011009">
    <property type="entry name" value="Kinase-like_dom_sf"/>
</dbReference>
<feature type="domain" description="PPM-type phosphatase" evidence="7">
    <location>
        <begin position="6"/>
        <end position="228"/>
    </location>
</feature>
<evidence type="ECO:0000256" key="2">
    <source>
        <dbReference type="ARBA" id="ARBA00022741"/>
    </source>
</evidence>
<evidence type="ECO:0000313" key="8">
    <source>
        <dbReference type="EMBL" id="POF90110.1"/>
    </source>
</evidence>
<keyword evidence="3 8" id="KW-0418">Kinase</keyword>
<dbReference type="SMART" id="SM00332">
    <property type="entry name" value="PP2Cc"/>
    <property type="match status" value="1"/>
</dbReference>
<keyword evidence="5" id="KW-0472">Membrane</keyword>
<protein>
    <submittedName>
        <fullName evidence="8">Protein kinase</fullName>
    </submittedName>
</protein>
<dbReference type="InterPro" id="IPR000719">
    <property type="entry name" value="Prot_kinase_dom"/>
</dbReference>
<dbReference type="SMART" id="SM00220">
    <property type="entry name" value="S_TKc"/>
    <property type="match status" value="1"/>
</dbReference>
<evidence type="ECO:0000256" key="4">
    <source>
        <dbReference type="ARBA" id="ARBA00022840"/>
    </source>
</evidence>